<feature type="non-terminal residue" evidence="1">
    <location>
        <position position="306"/>
    </location>
</feature>
<organism evidence="1 2">
    <name type="scientific">Coniosporium uncinatum</name>
    <dbReference type="NCBI Taxonomy" id="93489"/>
    <lineage>
        <taxon>Eukaryota</taxon>
        <taxon>Fungi</taxon>
        <taxon>Dikarya</taxon>
        <taxon>Ascomycota</taxon>
        <taxon>Pezizomycotina</taxon>
        <taxon>Dothideomycetes</taxon>
        <taxon>Dothideomycetes incertae sedis</taxon>
        <taxon>Coniosporium</taxon>
    </lineage>
</organism>
<protein>
    <submittedName>
        <fullName evidence="1">Uncharacterized protein</fullName>
    </submittedName>
</protein>
<dbReference type="Proteomes" id="UP001186974">
    <property type="component" value="Unassembled WGS sequence"/>
</dbReference>
<accession>A0ACC3DTR4</accession>
<comment type="caution">
    <text evidence="1">The sequence shown here is derived from an EMBL/GenBank/DDBJ whole genome shotgun (WGS) entry which is preliminary data.</text>
</comment>
<gene>
    <name evidence="1" type="ORF">LTS18_002947</name>
</gene>
<evidence type="ECO:0000313" key="2">
    <source>
        <dbReference type="Proteomes" id="UP001186974"/>
    </source>
</evidence>
<evidence type="ECO:0000313" key="1">
    <source>
        <dbReference type="EMBL" id="KAK3080166.1"/>
    </source>
</evidence>
<reference evidence="1" key="1">
    <citation type="submission" date="2024-09" db="EMBL/GenBank/DDBJ databases">
        <title>Black Yeasts Isolated from many extreme environments.</title>
        <authorList>
            <person name="Coleine C."/>
            <person name="Stajich J.E."/>
            <person name="Selbmann L."/>
        </authorList>
    </citation>
    <scope>NUCLEOTIDE SEQUENCE</scope>
    <source>
        <strain evidence="1">CCFEE 5737</strain>
    </source>
</reference>
<name>A0ACC3DTR4_9PEZI</name>
<sequence>MDVRNVGSRLSSTTNNIFTKMDQLTDLLVNPAHSRWISPLLLAGDAVLCGLVIWKVSYTEIDWKAYMQQVSIYEAGERNYALIKGDTGPLVYPGAHIQIYRLLYYLTDHGQDIRRAQLIFATLYLSTLAVVFAVYRRARVPPYVLPMLVLSKRLHSIFMLRCFNDCFAVAALWGAIYLYQRRQWYLGSVVYSTGLGVKMSLLLVLPAVGIILFQALGRGRAITQALIMAQVQVAFSYPFYKNIPAYLSRAFEFSRQFLYRWTVNWRFVPEDIFLSKTFSLSLLALHLALLALFAATRWIKPTRRSL</sequence>
<dbReference type="EMBL" id="JAWDJW010000700">
    <property type="protein sequence ID" value="KAK3080166.1"/>
    <property type="molecule type" value="Genomic_DNA"/>
</dbReference>
<proteinExistence type="predicted"/>
<keyword evidence="2" id="KW-1185">Reference proteome</keyword>